<evidence type="ECO:0000313" key="3">
    <source>
        <dbReference type="Proteomes" id="UP000756132"/>
    </source>
</evidence>
<sequence length="372" mass="39977">MDRSRSPMAGAPGSGAGDMSRTSSVYSTDSGKKSTYLDYRNGHSSRPSTAYTPSFMSSTAMKSIETLATHSTQHQHQPSNPISTPQNGHHAIAPEPVKTDLGPPPGVLLVLATGPLRSTSIMSYLEMLLSRQRLSGIAFLADSAEELALKQLKMDVFGLIGRLGKELAVSVHTKDSWSRSQIEATIETVTNGGPGLQGVLCYPAWGASGGVLELEESDLAKTFRETVAFTHSAIRATADQLLAKSKPRDDTTNGVHRKQIGGPKGPFFLVSGPDRSLTGSGLAVAKLGCDAVLRELDITTRQQGLIVGYAEGVILPEPKRQVSKPKQELKLEPTEAYSQTQAREELSFVPGESPTKLWNMWALQNEIGSYDD</sequence>
<dbReference type="OrthoDB" id="3891008at2759"/>
<feature type="compositionally biased region" description="Polar residues" evidence="1">
    <location>
        <begin position="42"/>
        <end position="54"/>
    </location>
</feature>
<gene>
    <name evidence="2" type="ORF">CLAFUR5_04508</name>
</gene>
<dbReference type="KEGG" id="ffu:CLAFUR5_04508"/>
<proteinExistence type="predicted"/>
<dbReference type="AlphaFoldDB" id="A0A9Q8LEF2"/>
<feature type="compositionally biased region" description="Basic and acidic residues" evidence="1">
    <location>
        <begin position="321"/>
        <end position="333"/>
    </location>
</feature>
<feature type="region of interest" description="Disordered" evidence="1">
    <location>
        <begin position="68"/>
        <end position="95"/>
    </location>
</feature>
<reference evidence="2" key="1">
    <citation type="submission" date="2021-12" db="EMBL/GenBank/DDBJ databases">
        <authorList>
            <person name="Zaccaron A."/>
            <person name="Stergiopoulos I."/>
        </authorList>
    </citation>
    <scope>NUCLEOTIDE SEQUENCE</scope>
    <source>
        <strain evidence="2">Race5_Kim</strain>
    </source>
</reference>
<protein>
    <submittedName>
        <fullName evidence="2">Uncharacterized protein</fullName>
    </submittedName>
</protein>
<feature type="compositionally biased region" description="Low complexity" evidence="1">
    <location>
        <begin position="1"/>
        <end position="11"/>
    </location>
</feature>
<dbReference type="RefSeq" id="XP_047760377.1">
    <property type="nucleotide sequence ID" value="XM_047903656.1"/>
</dbReference>
<name>A0A9Q8LEF2_PASFU</name>
<dbReference type="EMBL" id="CP090166">
    <property type="protein sequence ID" value="UJO16011.1"/>
    <property type="molecule type" value="Genomic_DNA"/>
</dbReference>
<feature type="compositionally biased region" description="Polar residues" evidence="1">
    <location>
        <begin position="68"/>
        <end position="87"/>
    </location>
</feature>
<keyword evidence="3" id="KW-1185">Reference proteome</keyword>
<evidence type="ECO:0000313" key="2">
    <source>
        <dbReference type="EMBL" id="UJO16011.1"/>
    </source>
</evidence>
<feature type="region of interest" description="Disordered" evidence="1">
    <location>
        <begin position="321"/>
        <end position="343"/>
    </location>
</feature>
<feature type="region of interest" description="Disordered" evidence="1">
    <location>
        <begin position="1"/>
        <end position="54"/>
    </location>
</feature>
<organism evidence="2 3">
    <name type="scientific">Passalora fulva</name>
    <name type="common">Tomato leaf mold</name>
    <name type="synonym">Cladosporium fulvum</name>
    <dbReference type="NCBI Taxonomy" id="5499"/>
    <lineage>
        <taxon>Eukaryota</taxon>
        <taxon>Fungi</taxon>
        <taxon>Dikarya</taxon>
        <taxon>Ascomycota</taxon>
        <taxon>Pezizomycotina</taxon>
        <taxon>Dothideomycetes</taxon>
        <taxon>Dothideomycetidae</taxon>
        <taxon>Mycosphaerellales</taxon>
        <taxon>Mycosphaerellaceae</taxon>
        <taxon>Fulvia</taxon>
    </lineage>
</organism>
<dbReference type="Proteomes" id="UP000756132">
    <property type="component" value="Chromosome 4"/>
</dbReference>
<dbReference type="OMA" id="IMSYLEM"/>
<reference evidence="2" key="2">
    <citation type="journal article" date="2022" name="Microb. Genom.">
        <title>A chromosome-scale genome assembly of the tomato pathogen Cladosporium fulvum reveals a compartmentalized genome architecture and the presence of a dispensable chromosome.</title>
        <authorList>
            <person name="Zaccaron A.Z."/>
            <person name="Chen L.H."/>
            <person name="Samaras A."/>
            <person name="Stergiopoulos I."/>
        </authorList>
    </citation>
    <scope>NUCLEOTIDE SEQUENCE</scope>
    <source>
        <strain evidence="2">Race5_Kim</strain>
    </source>
</reference>
<dbReference type="GeneID" id="71984386"/>
<accession>A0A9Q8LEF2</accession>
<evidence type="ECO:0000256" key="1">
    <source>
        <dbReference type="SAM" id="MobiDB-lite"/>
    </source>
</evidence>